<reference evidence="2" key="1">
    <citation type="journal article" date="2006" name="Nature">
        <title>Deciphering the evolution and metabolism of an anammox bacterium from a community genome.</title>
        <authorList>
            <person name="Strous M."/>
            <person name="Pelletier E."/>
            <person name="Mangenot S."/>
            <person name="Rattei T."/>
            <person name="Lehner A."/>
            <person name="Taylor M.W."/>
            <person name="Horn M."/>
            <person name="Daims H."/>
            <person name="Bartol-Mavel D."/>
            <person name="Wincker P."/>
            <person name="Barbe V."/>
            <person name="Fonknechten N."/>
            <person name="Vallenet D."/>
            <person name="Segurens B."/>
            <person name="Schenowitz-Truong C."/>
            <person name="Medigue C."/>
            <person name="Collingro A."/>
            <person name="Snel B."/>
            <person name="Dutilh B.E."/>
            <person name="OpDenCamp H.J.M."/>
            <person name="vanDerDrift C."/>
            <person name="Cirpus I."/>
            <person name="vanDePas-Schoonen K.T."/>
            <person name="Harhangi H.R."/>
            <person name="vanNiftrik L."/>
            <person name="Schmid M."/>
            <person name="Keltjens J."/>
            <person name="vanDeVossenberg J."/>
            <person name="Kartal B."/>
            <person name="Meier H."/>
            <person name="Frishman D."/>
            <person name="Huynen M.A."/>
            <person name="Mewes H."/>
            <person name="Weissenbach J."/>
            <person name="Jetten M.S.M."/>
            <person name="Wagner M."/>
            <person name="LePaslier D."/>
        </authorList>
    </citation>
    <scope>NUCLEOTIDE SEQUENCE</scope>
</reference>
<organism evidence="2">
    <name type="scientific">Kuenenia stuttgartiensis</name>
    <dbReference type="NCBI Taxonomy" id="174633"/>
    <lineage>
        <taxon>Bacteria</taxon>
        <taxon>Pseudomonadati</taxon>
        <taxon>Planctomycetota</taxon>
        <taxon>Candidatus Brocadiia</taxon>
        <taxon>Candidatus Brocadiales</taxon>
        <taxon>Candidatus Brocadiaceae</taxon>
        <taxon>Candidatus Kuenenia</taxon>
    </lineage>
</organism>
<keyword evidence="1" id="KW-1133">Transmembrane helix</keyword>
<name>Q1Q0P8_KUEST</name>
<evidence type="ECO:0000256" key="1">
    <source>
        <dbReference type="SAM" id="Phobius"/>
    </source>
</evidence>
<feature type="transmembrane region" description="Helical" evidence="1">
    <location>
        <begin position="12"/>
        <end position="37"/>
    </location>
</feature>
<gene>
    <name evidence="2" type="ORF">kuste2820</name>
</gene>
<proteinExistence type="predicted"/>
<keyword evidence="1" id="KW-0472">Membrane</keyword>
<sequence>MVSITTLMDTFLLSHFFYGVGNIRFNFIMSISCRFFMYFLDNATKTSLPVIKRNNFYRYLFILFYCNILKRLCILKNEH</sequence>
<keyword evidence="1" id="KW-0812">Transmembrane</keyword>
<dbReference type="AlphaFoldDB" id="Q1Q0P8"/>
<protein>
    <submittedName>
        <fullName evidence="2">Uncharacterized protein</fullName>
    </submittedName>
</protein>
<evidence type="ECO:0000313" key="2">
    <source>
        <dbReference type="EMBL" id="CAJ73572.1"/>
    </source>
</evidence>
<accession>Q1Q0P8</accession>
<reference evidence="2" key="2">
    <citation type="submission" date="2006-01" db="EMBL/GenBank/DDBJ databases">
        <authorList>
            <person name="Genoscope"/>
        </authorList>
    </citation>
    <scope>NUCLEOTIDE SEQUENCE</scope>
</reference>
<dbReference type="EMBL" id="CT573071">
    <property type="protein sequence ID" value="CAJ73572.1"/>
    <property type="molecule type" value="Genomic_DNA"/>
</dbReference>